<gene>
    <name evidence="2" type="ORF">IBLFYP30_01541</name>
</gene>
<name>A0A6N3BFW7_9FIRM</name>
<organism evidence="2">
    <name type="scientific">Intestinibacter bartlettii</name>
    <dbReference type="NCBI Taxonomy" id="261299"/>
    <lineage>
        <taxon>Bacteria</taxon>
        <taxon>Bacillati</taxon>
        <taxon>Bacillota</taxon>
        <taxon>Clostridia</taxon>
        <taxon>Peptostreptococcales</taxon>
        <taxon>Peptostreptococcaceae</taxon>
        <taxon>Intestinibacter</taxon>
    </lineage>
</organism>
<accession>A0A6N3BFW7</accession>
<dbReference type="EMBL" id="CACRUE010000024">
    <property type="protein sequence ID" value="VYU02064.1"/>
    <property type="molecule type" value="Genomic_DNA"/>
</dbReference>
<keyword evidence="1" id="KW-0175">Coiled coil</keyword>
<dbReference type="RefSeq" id="WP_024037959.1">
    <property type="nucleotide sequence ID" value="NZ_CACRUE010000024.1"/>
</dbReference>
<sequence>MNEKVMVNEKLKCILYTIFSNYNNLSKKIYIVLDDSKNSEKMSEDILKKINQNTPYFIKKILANFNNENDNSVLKLKKSNQYLEIVDKNQNTEGESILLDMSSLDFNDIERKCDYEVKFVVDYIFNLDEIGKSRFFKEVEKTIEKDKSKKDNKEESNNNLDINYLYNICISKYMWKDSNDAAKMENWIYNIINPNRLHSDLLEKMIEIINKELNNLNFDSYLRYILSKEENKSLGYISMSSDLYKLLLFEDMLRIDYSDKCTVKIDLDVEYVGKWWSENILPIFKERYSKKDLIDKLELEIKKNEIVDFHGKNFEKLKNEIINEIEKEYENEKELNEDFESEEKVSLESELKTKKSKSISDLQELIEKTDIKYENNIETLRDYCSDEFIDILENSNDENYSLKDLEQFLEDNKEYFNDKAYIFFEVCVQKQIQKLEQDLLNDICEVKTLKDLKELHDKLLENGEFVKCEDLETIIFRKMETIVKILNLAEINDEENISIANQMYENTSSIELEKYPIAEILICRDINIDLNNVKETIEDLREEVNEIKDTVLKNCMFNCEYYNMNIQINDSENYYTIKFRYIKDLIDYIKLKEGNRLLINLKNIKKTSQYKRRVFNKGNSEIIKEIDNFYSA</sequence>
<reference evidence="2" key="1">
    <citation type="submission" date="2019-11" db="EMBL/GenBank/DDBJ databases">
        <authorList>
            <person name="Feng L."/>
        </authorList>
    </citation>
    <scope>NUCLEOTIDE SEQUENCE</scope>
    <source>
        <strain evidence="2">IbartlettiiLFYP30</strain>
    </source>
</reference>
<proteinExistence type="predicted"/>
<feature type="coiled-coil region" evidence="1">
    <location>
        <begin position="523"/>
        <end position="550"/>
    </location>
</feature>
<evidence type="ECO:0000313" key="2">
    <source>
        <dbReference type="EMBL" id="VYU02064.1"/>
    </source>
</evidence>
<dbReference type="AlphaFoldDB" id="A0A6N3BFW7"/>
<evidence type="ECO:0000256" key="1">
    <source>
        <dbReference type="SAM" id="Coils"/>
    </source>
</evidence>
<protein>
    <submittedName>
        <fullName evidence="2">Uncharacterized protein</fullName>
    </submittedName>
</protein>